<dbReference type="Gene3D" id="1.10.287.1490">
    <property type="match status" value="1"/>
</dbReference>
<accession>A0A015IXS7</accession>
<proteinExistence type="predicted"/>
<dbReference type="AlphaFoldDB" id="A0A015IXS7"/>
<keyword evidence="1" id="KW-0175">Coiled coil</keyword>
<dbReference type="PANTHER" id="PTHR14187">
    <property type="entry name" value="ALPHA KINASE/ELONGATION FACTOR 2 KINASE"/>
    <property type="match status" value="1"/>
</dbReference>
<dbReference type="HOGENOM" id="CLU_009958_7_1_1"/>
<dbReference type="InterPro" id="IPR043129">
    <property type="entry name" value="ATPase_NBD"/>
</dbReference>
<dbReference type="Gene3D" id="3.30.420.40">
    <property type="match status" value="2"/>
</dbReference>
<gene>
    <name evidence="2" type="ORF">RirG_165160</name>
</gene>
<dbReference type="OrthoDB" id="2378238at2759"/>
<keyword evidence="3" id="KW-1185">Reference proteome</keyword>
<evidence type="ECO:0000256" key="1">
    <source>
        <dbReference type="SAM" id="Coils"/>
    </source>
</evidence>
<dbReference type="EMBL" id="JEMT01024912">
    <property type="protein sequence ID" value="EXX62082.1"/>
    <property type="molecule type" value="Genomic_DNA"/>
</dbReference>
<evidence type="ECO:0000313" key="2">
    <source>
        <dbReference type="EMBL" id="EXX62082.1"/>
    </source>
</evidence>
<sequence length="746" mass="86056">MTTAEVIARLIEDFNDLKEQCAHLVEENQNLKQKNQNIQQEIQTLKEKLQERDKQLEKLQKSENQNLQKEIQILKEKLQEKDKQLEKLQKSENQYEKLEQNIKDLENQKSEELQQLKQLEIISKHIRNSLGIKNLNKVDDNKVHKEKCEPSLIKKDNHEQKNHNINNNQIILSLNNNNINSDNSSIYSLSLGKDTEKSGIYSDIQVVVGLDFGSSSYARSFHNVGNQGIGIFQSYSYKQNNIIHKQNAYKTLCCDTQFSNYLKIVELYKLHLGNLSDSNSQSNSYLHINDPLRNIGKDIKNTIASYPNIKYFENVLLVLTVSMEYLEKDEAIMRERVHDAKLVRNKSSEKIQFITESEAAAIYCIKNELQKYNLSTGEPFIIVDCGESTIDITTHEFVENNPLQLSEITQKLVENNPLQLSEITTRVRDFCGSILIDKELITFLHEKYGIDPLLILSRTDFLCQSGPLIIYNICQHIKKTFAADNKEFYYTLDVEESFPSLLQNASKKTREIMEEINWLIDIKYNDIKKMFDTVIDRIIRLIHIQLSNNKETCSAIFLVGGFSENKYLQRRIKQEFRHTVKIISTTEHPSTAISRGAMDYGLSLINSNKLGNKNITSTILKHTYGFKFASNWKEDSRKTSDGKISKFISLVERGTKVSPDQTFTFNFKPESGQTHAKFEVYCVNEESVIYFDEPGMELLGVLNADLPDANLDNRSINFGLSFGPNKITAFTSNKLNGQRFEIKFNY</sequence>
<name>A0A015IXS7_RHIIW</name>
<dbReference type="PANTHER" id="PTHR14187:SF5">
    <property type="entry name" value="HEAT SHOCK 70 KDA PROTEIN 12A"/>
    <property type="match status" value="1"/>
</dbReference>
<evidence type="ECO:0008006" key="4">
    <source>
        <dbReference type="Google" id="ProtNLM"/>
    </source>
</evidence>
<protein>
    <recommendedName>
        <fullName evidence="4">Hsp70 family protein</fullName>
    </recommendedName>
</protein>
<dbReference type="Proteomes" id="UP000022910">
    <property type="component" value="Unassembled WGS sequence"/>
</dbReference>
<feature type="coiled-coil region" evidence="1">
    <location>
        <begin position="7"/>
        <end position="122"/>
    </location>
</feature>
<dbReference type="SUPFAM" id="SSF53067">
    <property type="entry name" value="Actin-like ATPase domain"/>
    <property type="match status" value="1"/>
</dbReference>
<comment type="caution">
    <text evidence="2">The sequence shown here is derived from an EMBL/GenBank/DDBJ whole genome shotgun (WGS) entry which is preliminary data.</text>
</comment>
<reference evidence="2 3" key="1">
    <citation type="submission" date="2014-02" db="EMBL/GenBank/DDBJ databases">
        <title>Single nucleus genome sequencing reveals high similarity among nuclei of an endomycorrhizal fungus.</title>
        <authorList>
            <person name="Lin K."/>
            <person name="Geurts R."/>
            <person name="Zhang Z."/>
            <person name="Limpens E."/>
            <person name="Saunders D.G."/>
            <person name="Mu D."/>
            <person name="Pang E."/>
            <person name="Cao H."/>
            <person name="Cha H."/>
            <person name="Lin T."/>
            <person name="Zhou Q."/>
            <person name="Shang Y."/>
            <person name="Li Y."/>
            <person name="Ivanov S."/>
            <person name="Sharma T."/>
            <person name="Velzen R.V."/>
            <person name="Ruijter N.D."/>
            <person name="Aanen D.K."/>
            <person name="Win J."/>
            <person name="Kamoun S."/>
            <person name="Bisseling T."/>
            <person name="Huang S."/>
        </authorList>
    </citation>
    <scope>NUCLEOTIDE SEQUENCE [LARGE SCALE GENOMIC DNA]</scope>
    <source>
        <strain evidence="3">DAOM197198w</strain>
    </source>
</reference>
<dbReference type="Gene3D" id="3.90.640.10">
    <property type="entry name" value="Actin, Chain A, domain 4"/>
    <property type="match status" value="1"/>
</dbReference>
<organism evidence="2 3">
    <name type="scientific">Rhizophagus irregularis (strain DAOM 197198w)</name>
    <name type="common">Glomus intraradices</name>
    <dbReference type="NCBI Taxonomy" id="1432141"/>
    <lineage>
        <taxon>Eukaryota</taxon>
        <taxon>Fungi</taxon>
        <taxon>Fungi incertae sedis</taxon>
        <taxon>Mucoromycota</taxon>
        <taxon>Glomeromycotina</taxon>
        <taxon>Glomeromycetes</taxon>
        <taxon>Glomerales</taxon>
        <taxon>Glomeraceae</taxon>
        <taxon>Rhizophagus</taxon>
    </lineage>
</organism>
<dbReference type="STRING" id="1432141.A0A015IXS7"/>
<evidence type="ECO:0000313" key="3">
    <source>
        <dbReference type="Proteomes" id="UP000022910"/>
    </source>
</evidence>